<accession>A0AAV0QAE7</accession>
<keyword evidence="1" id="KW-1133">Transmembrane helix</keyword>
<sequence>MIPTVKSYPKKYETQPTNLRMIQRLDCPKSSFSQAVLLLDGNWQHPLCFLLLLPLPLLDTLFFLAFTLCF</sequence>
<keyword evidence="1" id="KW-0812">Transmembrane</keyword>
<feature type="transmembrane region" description="Helical" evidence="1">
    <location>
        <begin position="49"/>
        <end position="69"/>
    </location>
</feature>
<evidence type="ECO:0000256" key="1">
    <source>
        <dbReference type="SAM" id="Phobius"/>
    </source>
</evidence>
<dbReference type="AlphaFoldDB" id="A0AAV0QAE7"/>
<evidence type="ECO:0000313" key="2">
    <source>
        <dbReference type="EMBL" id="CAI0541348.1"/>
    </source>
</evidence>
<organism evidence="2 3">
    <name type="scientific">Linum tenue</name>
    <dbReference type="NCBI Taxonomy" id="586396"/>
    <lineage>
        <taxon>Eukaryota</taxon>
        <taxon>Viridiplantae</taxon>
        <taxon>Streptophyta</taxon>
        <taxon>Embryophyta</taxon>
        <taxon>Tracheophyta</taxon>
        <taxon>Spermatophyta</taxon>
        <taxon>Magnoliopsida</taxon>
        <taxon>eudicotyledons</taxon>
        <taxon>Gunneridae</taxon>
        <taxon>Pentapetalae</taxon>
        <taxon>rosids</taxon>
        <taxon>fabids</taxon>
        <taxon>Malpighiales</taxon>
        <taxon>Linaceae</taxon>
        <taxon>Linum</taxon>
    </lineage>
</organism>
<evidence type="ECO:0000313" key="3">
    <source>
        <dbReference type="Proteomes" id="UP001154282"/>
    </source>
</evidence>
<gene>
    <name evidence="2" type="ORF">LITE_LOCUS42059</name>
</gene>
<keyword evidence="3" id="KW-1185">Reference proteome</keyword>
<comment type="caution">
    <text evidence="2">The sequence shown here is derived from an EMBL/GenBank/DDBJ whole genome shotgun (WGS) entry which is preliminary data.</text>
</comment>
<protein>
    <submittedName>
        <fullName evidence="2">Uncharacterized protein</fullName>
    </submittedName>
</protein>
<proteinExistence type="predicted"/>
<name>A0AAV0QAE7_9ROSI</name>
<dbReference type="Proteomes" id="UP001154282">
    <property type="component" value="Unassembled WGS sequence"/>
</dbReference>
<reference evidence="2" key="1">
    <citation type="submission" date="2022-08" db="EMBL/GenBank/DDBJ databases">
        <authorList>
            <person name="Gutierrez-Valencia J."/>
        </authorList>
    </citation>
    <scope>NUCLEOTIDE SEQUENCE</scope>
</reference>
<keyword evidence="1" id="KW-0472">Membrane</keyword>
<dbReference type="EMBL" id="CAMGYJ010000009">
    <property type="protein sequence ID" value="CAI0541348.1"/>
    <property type="molecule type" value="Genomic_DNA"/>
</dbReference>